<keyword evidence="4" id="KW-1185">Reference proteome</keyword>
<dbReference type="SUPFAM" id="SSF53474">
    <property type="entry name" value="alpha/beta-Hydrolases"/>
    <property type="match status" value="1"/>
</dbReference>
<dbReference type="InterPro" id="IPR029058">
    <property type="entry name" value="AB_hydrolase_fold"/>
</dbReference>
<sequence length="498" mass="54562">MMSSACIASIIFCITCLLCELNSSLAFSSRASSSIITSWSSSVAHIIEHIVSPPPLQVTPLNELTNTRIPGPDGVDILAYTATNNNGDGKNTIILLHEFFGLNPSIVEKAELLAEDLGCTVIAPDTFRGTVTDFVPKAIWLALTTPQERVNDDLDAVCRFLGCNTDSAKKLAVVGFCYGGGKAIRYTTQRKHDAATVVFYGSPVTDVNELQRLNAPVCGIFGNQDAQFSSSLLDNFQSSLNDAGVDNDIRVYSGVGHAFWKDVSQIERRDQPQTDAYNQCTTFLREFFSSSTMRVDDTIKEAAATSSTTIKSRFLDSLDRPYDLNQGSKERTGLLNDLIQNGDSIQQPGSLESFMPVAPGRWRVIYAPHMTTMSGLAGGEFSVQYDLNDDGTIVSHAKCNFPFYKGFLSVSGSFGSVNNEVCRVDFDEAWIKASNHENDEPYPNIQSVPDSILKSLIRNLGKAAFIEPFAVFPISFLDSETIVFDFELLGTRICARKE</sequence>
<dbReference type="PANTHER" id="PTHR46623:SF7">
    <property type="entry name" value="CARBOXYMETHYLENEBUTENOLIDASE"/>
    <property type="match status" value="1"/>
</dbReference>
<evidence type="ECO:0000313" key="3">
    <source>
        <dbReference type="EMBL" id="KAK1742532.1"/>
    </source>
</evidence>
<protein>
    <submittedName>
        <fullName evidence="3">Dienelactone hydrolase family protein</fullName>
        <ecNumber evidence="3">3.1.1.45</ecNumber>
    </submittedName>
</protein>
<dbReference type="Gene3D" id="3.40.50.1820">
    <property type="entry name" value="alpha/beta hydrolase"/>
    <property type="match status" value="1"/>
</dbReference>
<dbReference type="InterPro" id="IPR002925">
    <property type="entry name" value="Dienelactn_hydro"/>
</dbReference>
<dbReference type="AlphaFoldDB" id="A0AAD8YAI0"/>
<feature type="domain" description="Dienelactone hydrolase" evidence="2">
    <location>
        <begin position="79"/>
        <end position="287"/>
    </location>
</feature>
<evidence type="ECO:0000259" key="2">
    <source>
        <dbReference type="Pfam" id="PF01738"/>
    </source>
</evidence>
<keyword evidence="3" id="KW-0378">Hydrolase</keyword>
<name>A0AAD8YAI0_9STRA</name>
<evidence type="ECO:0000256" key="1">
    <source>
        <dbReference type="SAM" id="SignalP"/>
    </source>
</evidence>
<feature type="chain" id="PRO_5042285139" evidence="1">
    <location>
        <begin position="27"/>
        <end position="498"/>
    </location>
</feature>
<dbReference type="EMBL" id="JATAAI010000011">
    <property type="protein sequence ID" value="KAK1742532.1"/>
    <property type="molecule type" value="Genomic_DNA"/>
</dbReference>
<dbReference type="GO" id="GO:0008806">
    <property type="term" value="F:carboxymethylenebutenolidase activity"/>
    <property type="evidence" value="ECO:0007669"/>
    <property type="project" value="UniProtKB-EC"/>
</dbReference>
<dbReference type="Pfam" id="PF01738">
    <property type="entry name" value="DLH"/>
    <property type="match status" value="1"/>
</dbReference>
<reference evidence="3" key="1">
    <citation type="submission" date="2023-06" db="EMBL/GenBank/DDBJ databases">
        <title>Survivors Of The Sea: Transcriptome response of Skeletonema marinoi to long-term dormancy.</title>
        <authorList>
            <person name="Pinder M.I.M."/>
            <person name="Kourtchenko O."/>
            <person name="Robertson E.K."/>
            <person name="Larsson T."/>
            <person name="Maumus F."/>
            <person name="Osuna-Cruz C.M."/>
            <person name="Vancaester E."/>
            <person name="Stenow R."/>
            <person name="Vandepoele K."/>
            <person name="Ploug H."/>
            <person name="Bruchert V."/>
            <person name="Godhe A."/>
            <person name="Topel M."/>
        </authorList>
    </citation>
    <scope>NUCLEOTIDE SEQUENCE</scope>
    <source>
        <strain evidence="3">R05AC</strain>
    </source>
</reference>
<dbReference type="PANTHER" id="PTHR46623">
    <property type="entry name" value="CARBOXYMETHYLENEBUTENOLIDASE-RELATED"/>
    <property type="match status" value="1"/>
</dbReference>
<dbReference type="InterPro" id="IPR051049">
    <property type="entry name" value="Dienelactone_hydrolase-like"/>
</dbReference>
<dbReference type="Proteomes" id="UP001224775">
    <property type="component" value="Unassembled WGS sequence"/>
</dbReference>
<dbReference type="EC" id="3.1.1.45" evidence="3"/>
<proteinExistence type="predicted"/>
<gene>
    <name evidence="3" type="ORF">QTG54_007097</name>
</gene>
<organism evidence="3 4">
    <name type="scientific">Skeletonema marinoi</name>
    <dbReference type="NCBI Taxonomy" id="267567"/>
    <lineage>
        <taxon>Eukaryota</taxon>
        <taxon>Sar</taxon>
        <taxon>Stramenopiles</taxon>
        <taxon>Ochrophyta</taxon>
        <taxon>Bacillariophyta</taxon>
        <taxon>Coscinodiscophyceae</taxon>
        <taxon>Thalassiosirophycidae</taxon>
        <taxon>Thalassiosirales</taxon>
        <taxon>Skeletonemataceae</taxon>
        <taxon>Skeletonema</taxon>
        <taxon>Skeletonema marinoi-dohrnii complex</taxon>
    </lineage>
</organism>
<accession>A0AAD8YAI0</accession>
<evidence type="ECO:0000313" key="4">
    <source>
        <dbReference type="Proteomes" id="UP001224775"/>
    </source>
</evidence>
<comment type="caution">
    <text evidence="3">The sequence shown here is derived from an EMBL/GenBank/DDBJ whole genome shotgun (WGS) entry which is preliminary data.</text>
</comment>
<feature type="signal peptide" evidence="1">
    <location>
        <begin position="1"/>
        <end position="26"/>
    </location>
</feature>
<keyword evidence="1" id="KW-0732">Signal</keyword>